<dbReference type="PaxDb" id="4113-PGSC0003DMT400091874"/>
<dbReference type="HOGENOM" id="CLU_075941_0_0_1"/>
<name>M1DNK8_SOLTU</name>
<dbReference type="EnsemblPlants" id="PGSC0003DMT400091874">
    <property type="protein sequence ID" value="PGSC0003DMT400091874"/>
    <property type="gene ID" value="PGSC0003DMG400041445"/>
</dbReference>
<dbReference type="AlphaFoldDB" id="M1DNK8"/>
<dbReference type="Gramene" id="PGSC0003DMT400091874">
    <property type="protein sequence ID" value="PGSC0003DMT400091874"/>
    <property type="gene ID" value="PGSC0003DMG400041445"/>
</dbReference>
<evidence type="ECO:0000313" key="3">
    <source>
        <dbReference type="Proteomes" id="UP000011115"/>
    </source>
</evidence>
<organism evidence="2 3">
    <name type="scientific">Solanum tuberosum</name>
    <name type="common">Potato</name>
    <dbReference type="NCBI Taxonomy" id="4113"/>
    <lineage>
        <taxon>Eukaryota</taxon>
        <taxon>Viridiplantae</taxon>
        <taxon>Streptophyta</taxon>
        <taxon>Embryophyta</taxon>
        <taxon>Tracheophyta</taxon>
        <taxon>Spermatophyta</taxon>
        <taxon>Magnoliopsida</taxon>
        <taxon>eudicotyledons</taxon>
        <taxon>Gunneridae</taxon>
        <taxon>Pentapetalae</taxon>
        <taxon>asterids</taxon>
        <taxon>lamiids</taxon>
        <taxon>Solanales</taxon>
        <taxon>Solanaceae</taxon>
        <taxon>Solanoideae</taxon>
        <taxon>Solaneae</taxon>
        <taxon>Solanum</taxon>
    </lineage>
</organism>
<dbReference type="InParanoid" id="M1DNK8"/>
<feature type="compositionally biased region" description="Low complexity" evidence="1">
    <location>
        <begin position="306"/>
        <end position="343"/>
    </location>
</feature>
<protein>
    <submittedName>
        <fullName evidence="2">Integrase core domain containing protein</fullName>
    </submittedName>
</protein>
<accession>M1DNK8</accession>
<feature type="region of interest" description="Disordered" evidence="1">
    <location>
        <begin position="298"/>
        <end position="356"/>
    </location>
</feature>
<keyword evidence="3" id="KW-1185">Reference proteome</keyword>
<sequence>MNNQGVPINPIGGNLGDGVENQPLKVGDENNQVQADNLLGDALRIPDPPGPRQHDNYRVNFNAVESDGPLVLPPLPPGPTLMVTRSLMQMLTARGLFVGLAMEDPHAHVTKLRSVCKICVGRLDLDMDVIDFRVFPISLTGDVAVWFTAFIRGVPNHRIDDESLKEYFYRSQDDDSKTVLDTIARSSYGECTFEQITEKLEKISRNNKAWSTRKLDTGSNTFSIQATNNQYVDEIREEKAQMRTELGFVLKYVSGGVEKVNTENYLTRNPPPVEECYYEDDTYAVNDQTGGFLPNTIGSNTDNWCRGQGNQGRNYGNYNREGQYVRDGNYNRDNNYNRNNYGNRNDRAGPYVPPQN</sequence>
<reference evidence="3" key="1">
    <citation type="journal article" date="2011" name="Nature">
        <title>Genome sequence and analysis of the tuber crop potato.</title>
        <authorList>
            <consortium name="The Potato Genome Sequencing Consortium"/>
        </authorList>
    </citation>
    <scope>NUCLEOTIDE SEQUENCE [LARGE SCALE GENOMIC DNA]</scope>
    <source>
        <strain evidence="3">cv. DM1-3 516 R44</strain>
    </source>
</reference>
<evidence type="ECO:0000313" key="2">
    <source>
        <dbReference type="EnsemblPlants" id="PGSC0003DMT400091874"/>
    </source>
</evidence>
<reference evidence="2" key="2">
    <citation type="submission" date="2015-06" db="UniProtKB">
        <authorList>
            <consortium name="EnsemblPlants"/>
        </authorList>
    </citation>
    <scope>IDENTIFICATION</scope>
    <source>
        <strain evidence="2">DM1-3 516 R44</strain>
    </source>
</reference>
<dbReference type="Proteomes" id="UP000011115">
    <property type="component" value="Unassembled WGS sequence"/>
</dbReference>
<evidence type="ECO:0000256" key="1">
    <source>
        <dbReference type="SAM" id="MobiDB-lite"/>
    </source>
</evidence>
<proteinExistence type="predicted"/>